<accession>A0A177KWR0</accession>
<organism evidence="2 3">
    <name type="scientific">Domibacillus aminovorans</name>
    <dbReference type="NCBI Taxonomy" id="29332"/>
    <lineage>
        <taxon>Bacteria</taxon>
        <taxon>Bacillati</taxon>
        <taxon>Bacillota</taxon>
        <taxon>Bacilli</taxon>
        <taxon>Bacillales</taxon>
        <taxon>Bacillaceae</taxon>
        <taxon>Domibacillus</taxon>
    </lineage>
</organism>
<dbReference type="RefSeq" id="WP_018392973.1">
    <property type="nucleotide sequence ID" value="NZ_LQWZ01000012.1"/>
</dbReference>
<feature type="region of interest" description="Disordered" evidence="1">
    <location>
        <begin position="55"/>
        <end position="77"/>
    </location>
</feature>
<dbReference type="EMBL" id="LQWZ01000012">
    <property type="protein sequence ID" value="OAH57753.1"/>
    <property type="molecule type" value="Genomic_DNA"/>
</dbReference>
<protein>
    <submittedName>
        <fullName evidence="2">Uncharacterized protein</fullName>
    </submittedName>
</protein>
<gene>
    <name evidence="2" type="ORF">AWH48_01670</name>
</gene>
<evidence type="ECO:0000256" key="1">
    <source>
        <dbReference type="SAM" id="MobiDB-lite"/>
    </source>
</evidence>
<evidence type="ECO:0000313" key="2">
    <source>
        <dbReference type="EMBL" id="OAH57753.1"/>
    </source>
</evidence>
<evidence type="ECO:0000313" key="3">
    <source>
        <dbReference type="Proteomes" id="UP000077271"/>
    </source>
</evidence>
<comment type="caution">
    <text evidence="2">The sequence shown here is derived from an EMBL/GenBank/DDBJ whole genome shotgun (WGS) entry which is preliminary data.</text>
</comment>
<proteinExistence type="predicted"/>
<name>A0A177KWR0_9BACI</name>
<dbReference type="Proteomes" id="UP000077271">
    <property type="component" value="Unassembled WGS sequence"/>
</dbReference>
<dbReference type="AlphaFoldDB" id="A0A177KWR0"/>
<dbReference type="OrthoDB" id="2932968at2"/>
<reference evidence="2 3" key="1">
    <citation type="submission" date="2016-01" db="EMBL/GenBank/DDBJ databases">
        <title>Investigation of taxonomic status of Bacillus aminovorans.</title>
        <authorList>
            <person name="Verma A."/>
            <person name="Pal Y."/>
            <person name="Krishnamurthi S."/>
        </authorList>
    </citation>
    <scope>NUCLEOTIDE SEQUENCE [LARGE SCALE GENOMIC DNA]</scope>
    <source>
        <strain evidence="2 3">DSM 4337</strain>
    </source>
</reference>
<sequence>MKIDHEKMTAEIDLMSNKTMYVVRDGKLIPYTLPDYGSTVVVMVDGRVDRLEDNTKKNIMNSRHKLRHKKDIDFPDQ</sequence>